<feature type="compositionally biased region" description="Basic and acidic residues" evidence="11">
    <location>
        <begin position="408"/>
        <end position="432"/>
    </location>
</feature>
<keyword evidence="17" id="KW-1185">Reference proteome</keyword>
<feature type="compositionally biased region" description="Basic residues" evidence="11">
    <location>
        <begin position="547"/>
        <end position="556"/>
    </location>
</feature>
<evidence type="ECO:0000256" key="2">
    <source>
        <dbReference type="ARBA" id="ARBA00004286"/>
    </source>
</evidence>
<feature type="compositionally biased region" description="Low complexity" evidence="11">
    <location>
        <begin position="1514"/>
        <end position="1527"/>
    </location>
</feature>
<keyword evidence="10" id="KW-0539">Nucleus</keyword>
<feature type="compositionally biased region" description="Basic and acidic residues" evidence="11">
    <location>
        <begin position="602"/>
        <end position="620"/>
    </location>
</feature>
<feature type="compositionally biased region" description="Basic and acidic residues" evidence="11">
    <location>
        <begin position="1872"/>
        <end position="1890"/>
    </location>
</feature>
<dbReference type="InterPro" id="IPR044437">
    <property type="entry name" value="SETD2/Set2_SET"/>
</dbReference>
<feature type="compositionally biased region" description="Low complexity" evidence="11">
    <location>
        <begin position="2303"/>
        <end position="2312"/>
    </location>
</feature>
<evidence type="ECO:0000259" key="12">
    <source>
        <dbReference type="PROSITE" id="PS50020"/>
    </source>
</evidence>
<feature type="region of interest" description="Disordered" evidence="11">
    <location>
        <begin position="2429"/>
        <end position="2485"/>
    </location>
</feature>
<feature type="compositionally biased region" description="Polar residues" evidence="11">
    <location>
        <begin position="271"/>
        <end position="296"/>
    </location>
</feature>
<proteinExistence type="predicted"/>
<feature type="compositionally biased region" description="Basic and acidic residues" evidence="11">
    <location>
        <begin position="2429"/>
        <end position="2448"/>
    </location>
</feature>
<feature type="region of interest" description="Disordered" evidence="11">
    <location>
        <begin position="521"/>
        <end position="647"/>
    </location>
</feature>
<evidence type="ECO:0000256" key="10">
    <source>
        <dbReference type="ARBA" id="ARBA00023242"/>
    </source>
</evidence>
<evidence type="ECO:0000256" key="3">
    <source>
        <dbReference type="ARBA" id="ARBA00012178"/>
    </source>
</evidence>
<dbReference type="InterPro" id="IPR042294">
    <property type="entry name" value="SETD2_animal"/>
</dbReference>
<keyword evidence="7" id="KW-0949">S-adenosyl-L-methionine</keyword>
<feature type="region of interest" description="Disordered" evidence="11">
    <location>
        <begin position="853"/>
        <end position="904"/>
    </location>
</feature>
<name>A0ABN7AFR0_9HEMI</name>
<dbReference type="InterPro" id="IPR046341">
    <property type="entry name" value="SET_dom_sf"/>
</dbReference>
<feature type="region of interest" description="Disordered" evidence="11">
    <location>
        <begin position="1"/>
        <end position="154"/>
    </location>
</feature>
<feature type="compositionally biased region" description="Low complexity" evidence="11">
    <location>
        <begin position="355"/>
        <end position="371"/>
    </location>
</feature>
<dbReference type="InterPro" id="IPR006560">
    <property type="entry name" value="AWS_dom"/>
</dbReference>
<evidence type="ECO:0000256" key="1">
    <source>
        <dbReference type="ARBA" id="ARBA00004123"/>
    </source>
</evidence>
<feature type="compositionally biased region" description="Polar residues" evidence="11">
    <location>
        <begin position="1494"/>
        <end position="1513"/>
    </location>
</feature>
<dbReference type="SUPFAM" id="SSF51045">
    <property type="entry name" value="WW domain"/>
    <property type="match status" value="1"/>
</dbReference>
<feature type="domain" description="SET" evidence="13">
    <location>
        <begin position="1721"/>
        <end position="1838"/>
    </location>
</feature>
<feature type="compositionally biased region" description="Polar residues" evidence="11">
    <location>
        <begin position="688"/>
        <end position="697"/>
    </location>
</feature>
<feature type="compositionally biased region" description="Basic and acidic residues" evidence="11">
    <location>
        <begin position="312"/>
        <end position="326"/>
    </location>
</feature>
<feature type="region of interest" description="Disordered" evidence="11">
    <location>
        <begin position="1861"/>
        <end position="1890"/>
    </location>
</feature>
<feature type="domain" description="Post-SET" evidence="14">
    <location>
        <begin position="1845"/>
        <end position="1861"/>
    </location>
</feature>
<feature type="region of interest" description="Disordered" evidence="11">
    <location>
        <begin position="661"/>
        <end position="697"/>
    </location>
</feature>
<feature type="compositionally biased region" description="Low complexity" evidence="11">
    <location>
        <begin position="2211"/>
        <end position="2222"/>
    </location>
</feature>
<feature type="region of interest" description="Disordered" evidence="11">
    <location>
        <begin position="1174"/>
        <end position="1474"/>
    </location>
</feature>
<protein>
    <recommendedName>
        <fullName evidence="3">[histone H3]-lysine(36) N-trimethyltransferase</fullName>
        <ecNumber evidence="3">2.1.1.359</ecNumber>
    </recommendedName>
</protein>
<reference evidence="16 17" key="1">
    <citation type="submission" date="2023-09" db="EMBL/GenBank/DDBJ databases">
        <title>Nesidiocoris tenuis whole genome shotgun sequence.</title>
        <authorList>
            <person name="Shibata T."/>
            <person name="Shimoda M."/>
            <person name="Kobayashi T."/>
            <person name="Uehara T."/>
        </authorList>
    </citation>
    <scope>NUCLEOTIDE SEQUENCE [LARGE SCALE GENOMIC DNA]</scope>
    <source>
        <strain evidence="16 17">Japan</strain>
    </source>
</reference>
<feature type="region of interest" description="Disordered" evidence="11">
    <location>
        <begin position="2003"/>
        <end position="2051"/>
    </location>
</feature>
<feature type="compositionally biased region" description="Low complexity" evidence="11">
    <location>
        <begin position="1603"/>
        <end position="1612"/>
    </location>
</feature>
<feature type="compositionally biased region" description="Low complexity" evidence="11">
    <location>
        <begin position="25"/>
        <end position="37"/>
    </location>
</feature>
<feature type="region of interest" description="Disordered" evidence="11">
    <location>
        <begin position="1486"/>
        <end position="1614"/>
    </location>
</feature>
<feature type="region of interest" description="Disordered" evidence="11">
    <location>
        <begin position="196"/>
        <end position="230"/>
    </location>
</feature>
<evidence type="ECO:0000256" key="4">
    <source>
        <dbReference type="ARBA" id="ARBA00022454"/>
    </source>
</evidence>
<dbReference type="Pfam" id="PF00397">
    <property type="entry name" value="WW"/>
    <property type="match status" value="1"/>
</dbReference>
<evidence type="ECO:0000256" key="11">
    <source>
        <dbReference type="SAM" id="MobiDB-lite"/>
    </source>
</evidence>
<dbReference type="InterPro" id="IPR038190">
    <property type="entry name" value="SRI_sf"/>
</dbReference>
<evidence type="ECO:0000313" key="17">
    <source>
        <dbReference type="Proteomes" id="UP001307889"/>
    </source>
</evidence>
<dbReference type="InterPro" id="IPR036020">
    <property type="entry name" value="WW_dom_sf"/>
</dbReference>
<feature type="compositionally biased region" description="Polar residues" evidence="11">
    <location>
        <begin position="856"/>
        <end position="866"/>
    </location>
</feature>
<evidence type="ECO:0000256" key="5">
    <source>
        <dbReference type="ARBA" id="ARBA00022603"/>
    </source>
</evidence>
<evidence type="ECO:0000256" key="9">
    <source>
        <dbReference type="ARBA" id="ARBA00023163"/>
    </source>
</evidence>
<dbReference type="Pfam" id="PF08236">
    <property type="entry name" value="SRI"/>
    <property type="match status" value="1"/>
</dbReference>
<evidence type="ECO:0000259" key="15">
    <source>
        <dbReference type="PROSITE" id="PS51215"/>
    </source>
</evidence>
<dbReference type="Gene3D" id="1.10.1740.100">
    <property type="entry name" value="Set2, Rpb1 interacting domain"/>
    <property type="match status" value="1"/>
</dbReference>
<feature type="compositionally biased region" description="Basic and acidic residues" evidence="11">
    <location>
        <begin position="2084"/>
        <end position="2147"/>
    </location>
</feature>
<dbReference type="PANTHER" id="PTHR46711">
    <property type="entry name" value="HISTONE-LYSINE N-METHYLTRANSFERASE SETD2"/>
    <property type="match status" value="1"/>
</dbReference>
<gene>
    <name evidence="16" type="ORF">NTJ_02523</name>
</gene>
<feature type="compositionally biased region" description="Polar residues" evidence="11">
    <location>
        <begin position="384"/>
        <end position="394"/>
    </location>
</feature>
<feature type="compositionally biased region" description="Polar residues" evidence="11">
    <location>
        <begin position="327"/>
        <end position="344"/>
    </location>
</feature>
<dbReference type="SMART" id="SM00317">
    <property type="entry name" value="SET"/>
    <property type="match status" value="1"/>
</dbReference>
<keyword evidence="5" id="KW-0489">Methyltransferase</keyword>
<evidence type="ECO:0000259" key="14">
    <source>
        <dbReference type="PROSITE" id="PS50868"/>
    </source>
</evidence>
<dbReference type="InterPro" id="IPR013257">
    <property type="entry name" value="SRI"/>
</dbReference>
<feature type="region of interest" description="Disordered" evidence="11">
    <location>
        <begin position="2084"/>
        <end position="2158"/>
    </location>
</feature>
<feature type="compositionally biased region" description="Low complexity" evidence="11">
    <location>
        <begin position="1349"/>
        <end position="1389"/>
    </location>
</feature>
<dbReference type="SMART" id="SM00456">
    <property type="entry name" value="WW"/>
    <property type="match status" value="1"/>
</dbReference>
<feature type="compositionally biased region" description="Low complexity" evidence="11">
    <location>
        <begin position="82"/>
        <end position="99"/>
    </location>
</feature>
<dbReference type="InterPro" id="IPR003616">
    <property type="entry name" value="Post-SET_dom"/>
</dbReference>
<dbReference type="PROSITE" id="PS50020">
    <property type="entry name" value="WW_DOMAIN_2"/>
    <property type="match status" value="1"/>
</dbReference>
<feature type="region of interest" description="Disordered" evidence="11">
    <location>
        <begin position="926"/>
        <end position="1150"/>
    </location>
</feature>
<dbReference type="Gene3D" id="2.20.70.10">
    <property type="match status" value="1"/>
</dbReference>
<feature type="compositionally biased region" description="Basic and acidic residues" evidence="11">
    <location>
        <begin position="1433"/>
        <end position="1463"/>
    </location>
</feature>
<feature type="compositionally biased region" description="Basic and acidic residues" evidence="11">
    <location>
        <begin position="2010"/>
        <end position="2023"/>
    </location>
</feature>
<dbReference type="CDD" id="cd19172">
    <property type="entry name" value="SET_SETD2"/>
    <property type="match status" value="1"/>
</dbReference>
<feature type="compositionally biased region" description="Low complexity" evidence="11">
    <location>
        <begin position="1125"/>
        <end position="1144"/>
    </location>
</feature>
<evidence type="ECO:0000313" key="16">
    <source>
        <dbReference type="EMBL" id="BES89716.1"/>
    </source>
</evidence>
<feature type="compositionally biased region" description="Low complexity" evidence="11">
    <location>
        <begin position="1574"/>
        <end position="1585"/>
    </location>
</feature>
<feature type="region of interest" description="Disordered" evidence="11">
    <location>
        <begin position="257"/>
        <end position="432"/>
    </location>
</feature>
<dbReference type="EMBL" id="AP028909">
    <property type="protein sequence ID" value="BES89716.1"/>
    <property type="molecule type" value="Genomic_DNA"/>
</dbReference>
<feature type="domain" description="WW" evidence="12">
    <location>
        <begin position="2393"/>
        <end position="2427"/>
    </location>
</feature>
<dbReference type="SUPFAM" id="SSF82199">
    <property type="entry name" value="SET domain"/>
    <property type="match status" value="1"/>
</dbReference>
<dbReference type="EC" id="2.1.1.359" evidence="3"/>
<feature type="compositionally biased region" description="Pro residues" evidence="11">
    <location>
        <begin position="2224"/>
        <end position="2254"/>
    </location>
</feature>
<feature type="compositionally biased region" description="Low complexity" evidence="11">
    <location>
        <begin position="1309"/>
        <end position="1335"/>
    </location>
</feature>
<feature type="compositionally biased region" description="Pro residues" evidence="11">
    <location>
        <begin position="1586"/>
        <end position="1602"/>
    </location>
</feature>
<dbReference type="SMART" id="SM00508">
    <property type="entry name" value="PostSET"/>
    <property type="match status" value="1"/>
</dbReference>
<feature type="compositionally biased region" description="Low complexity" evidence="11">
    <location>
        <begin position="571"/>
        <end position="582"/>
    </location>
</feature>
<evidence type="ECO:0000256" key="8">
    <source>
        <dbReference type="ARBA" id="ARBA00023015"/>
    </source>
</evidence>
<feature type="compositionally biased region" description="Basic and acidic residues" evidence="11">
    <location>
        <begin position="521"/>
        <end position="530"/>
    </location>
</feature>
<dbReference type="SMART" id="SM00570">
    <property type="entry name" value="AWS"/>
    <property type="match status" value="1"/>
</dbReference>
<feature type="compositionally biased region" description="Acidic residues" evidence="11">
    <location>
        <begin position="2449"/>
        <end position="2485"/>
    </location>
</feature>
<feature type="compositionally biased region" description="Pro residues" evidence="11">
    <location>
        <begin position="2265"/>
        <end position="2302"/>
    </location>
</feature>
<dbReference type="PROSITE" id="PS50868">
    <property type="entry name" value="POST_SET"/>
    <property type="match status" value="1"/>
</dbReference>
<keyword evidence="8" id="KW-0805">Transcription regulation</keyword>
<keyword evidence="4" id="KW-0158">Chromosome</keyword>
<keyword evidence="6" id="KW-0808">Transferase</keyword>
<keyword evidence="9" id="KW-0804">Transcription</keyword>
<feature type="domain" description="AWS" evidence="15">
    <location>
        <begin position="1666"/>
        <end position="1719"/>
    </location>
</feature>
<evidence type="ECO:0000256" key="7">
    <source>
        <dbReference type="ARBA" id="ARBA00022691"/>
    </source>
</evidence>
<feature type="compositionally biased region" description="Polar residues" evidence="11">
    <location>
        <begin position="1019"/>
        <end position="1028"/>
    </location>
</feature>
<accession>A0ABN7AFR0</accession>
<sequence length="2721" mass="292313">MAKKKKQQSKVAAVKPKLAEKLKSKSVSGSVTGSGLKKQGKRLSAASDGGFAPRNKSKSREAEEMIIPSRSGDTIVVFSIDPSVDSSSPEKSPSTSPLPVGKKLTSRSRDYSNNVVLEVFGSGSTTNDEDPNESDRTKIDSPTSTDYKMDSDSSEECYDSYAASSEPINIQDVIMGDGDFTPLYLRYDSVINNALKSDESASAKPGNVKPSGVKEVVKEAESSAAPTSPSAVVFEPEPYVVTKRKGDSFYSAKNLSISSDQLSDDEELTVSVESCPTQASDAQTETPSSAQETMTPGQGKEWNTVRMSDCFVKVEKIQVQRDENDPTKVSGSPMEQTAPNVSSFEDQHNKLSQESSVTHPSSGPSSSAKPGPRGPVRRRAAPAQNSGKKMTSVSKTEENPGNIELADDERGEKSKFTDRNVEIEPEKTSERRLSAEMVQARLSKEISVSQVQSVVHGASVVSSGQIADKRAGGGEMRSYNVSITPVIKKMDTSSPRSCELSADQSTVDEIQSEILEAMKVDPHGEDKSAHLPESVDTVAEKCVALSRPRRQTRAPKRIADAIKPKVNSRNSPASKAPPSAKANLSTLIEGKTAGQSKVPARTGEDRKKMKKLLSSEEHQSAETPIAEPKFLPSTSSEASSVGPAVNVPTGSAVAETAVSPAPLAHPQLPPPVEIPAKLGSTEPDVSKSAPSSAISTITPAEGSMITISSKPIKATLPAKLDDVADNSKPSDVLLVEAGSNDRLVEIPPESLKSGIEPSNIAAGCAQETLGPTFSHPAEPPDSTRQSDAIEKPPVDNQIPDLGANTPQVCDASSIRSAESVTTLAASALSSCSAPIIDDSSCKKDTDLKTLVPKANISENVKSSAAHSGSFKDNPLECLDLKNTDSQKPGLEPSGVGGNITSGSIAATEVPESTIVKGTFQEIPQTVVAPDNMEAVTKTQAALKEKSSESSNSPAATIKEQGQEPPMPQLPAIKEKRSATPQTGIPKDKKKSVPLASPPVLPKEKSLESTTISAIKENKLGTQLAQTVSAKEKSVPHKQGIGSTAVVDAQGKSDLLPKSAPKTSGPEAIASAKSQPVKPAPSLKDPRSLTPKPSICKNPGTPDAPALGKVLVSSPQTIAKLKDNTPQQPDPASAQSQPSAQKPASDLVQKISTNLPKLTEVDIFNVATSPVKPLAAHAKKGLGSAKTAATPKSNDPPSKSFPAKPAEASANPDTPAFKTHPSIPKSPQTLPKSPVTPRPSPTPSKSSGAQPESDLPSSLAAEATPATAGVDAGVPVKVQTASLSLEVPASPKTEHPAAPKPVESPKTSPSKAHSSTKVVSASKASSPKVSSAPKSTGPRVATKAALKSFAAPKAQQSTKAAAKPPPQKSTKSAKAATPKGAKGIAKATAKLAMAQEVSSKVDQGSALADSKSEPDVKSPAAEFEAVRSAAKVGATKEEPAKATKTSKVETKKEKEAAKKVEGSTRRRSNRIRVNRWDEGPNIAAAAAASAAAAINSGQAETASVNNPAAPSSMTAASQVSSKSVDSSANLLPPPPPPASGFEADKPVKVKSRWRRTSELEMGSRTSAHDPGAAIPTSPAPAGMSPSSPSPAPPPPPPSEPPPASSANSPTRPSIADLPLSAAADQVPFKAPLPVYDFDHPEIAERMKQFDVIRESIYLTERHQSKETKRMVCECTLSDDEVARGELGCGEDCLNRLLFIECSKRCTLGPLCSNKRFQNYENAKCTVIRTQDKGLGLIASSQIPGGEFLMEYVGEVIDPKEFRRRAKDYSKEKNRHFYFMSLKSDSIIDATLKGSISRFINHSCDPNAETQKWTVNGELRIGFFSKRQIHENEEITFDYQFQRYGKEAIRCFCGSANCRGWIGEDPDNEEKEEEKDQKWEKREKREKKKSREEVLEELEEEIEKLRLSGIKNRAHTLMLNRLMVRAEDHSSRSQLLAITQAGVDQRCLRLFLDYHGLNLLWSWMVDHSAPTSVKIQILDTLSVLPITNKTILQDSKVLGVVERWSNSGDSTAEPKTRPEDEKEGSSPDSEETTNDGSATPSTEKKKCDVLDPDDPERQTLVAKATALFQGWSVLKEEFRIPKKQKIEQMKEHERDADRGYVDHEKAVKTENSYDRHWSFDKDRSKRRGRESPDSVEWKAKSSRSDEKNTGPRLSKSQRRQLFAMKVEEEERQKRMEEECWANHQEQCYALGVNPNMTYPPQANGGYYHHPLDGADVPPDVYGPGDPRGPPMYPPPPPSPFMGGPPPQQDPSYPPMSPFQQMNMGPSGPSPPGMGPPPGMGGPPPGMGGPPPGMSSMGPPPPGMVPHPSGMVPPGMPPGMQMMGMGPFGGPPSMPPFPPNGMPPMPVPYSNPPMPPQPNYAASPFAPSMVQALEPPPNGAIPLNSGGSMNKPAYIIKLPENWAIALDKERNAIYYYHRKTKHVQWHFPTVKDDKTEEAKLEKSGLKTAHADDSDDSEEEEEESESEEDESSSDEFEKEEEEDDDEYDDNQLLADAKRKAEEEMMIQNVVTEPSILIGEDAGVADVKMSDISIGSIAADTSQPTVTVPETGEPPPKKKREGLVTVNIISPRDEADDYRKGIKKSKIRETKMKLARQKAKAKAKARAAAAGHSGKVKVKRTKMCEADTSTGQSRKIKKFRSEMANVIVALLNPYMRPDCKMGRITTNEDFKHLARKLTHFVMVKELKHLPAIENLQCNDNVRHKAKDFIRKYMSKFGEVYSRLPDD</sequence>
<dbReference type="CDD" id="cd00201">
    <property type="entry name" value="WW"/>
    <property type="match status" value="1"/>
</dbReference>
<dbReference type="PROSITE" id="PS50280">
    <property type="entry name" value="SET"/>
    <property type="match status" value="1"/>
</dbReference>
<dbReference type="PANTHER" id="PTHR46711:SF1">
    <property type="entry name" value="HISTONE-LYSINE N-METHYLTRANSFERASE SETD2"/>
    <property type="match status" value="1"/>
</dbReference>
<dbReference type="Gene3D" id="2.170.270.10">
    <property type="entry name" value="SET domain"/>
    <property type="match status" value="1"/>
</dbReference>
<feature type="compositionally biased region" description="Acidic residues" evidence="11">
    <location>
        <begin position="1862"/>
        <end position="1871"/>
    </location>
</feature>
<evidence type="ECO:0000259" key="13">
    <source>
        <dbReference type="PROSITE" id="PS50280"/>
    </source>
</evidence>
<dbReference type="PROSITE" id="PS51215">
    <property type="entry name" value="AWS"/>
    <property type="match status" value="1"/>
</dbReference>
<dbReference type="Pfam" id="PF17907">
    <property type="entry name" value="AWS"/>
    <property type="match status" value="1"/>
</dbReference>
<comment type="subcellular location">
    <subcellularLocation>
        <location evidence="2">Chromosome</location>
    </subcellularLocation>
    <subcellularLocation>
        <location evidence="1">Nucleus</location>
    </subcellularLocation>
</comment>
<dbReference type="Pfam" id="PF00856">
    <property type="entry name" value="SET"/>
    <property type="match status" value="1"/>
</dbReference>
<evidence type="ECO:0000256" key="6">
    <source>
        <dbReference type="ARBA" id="ARBA00022679"/>
    </source>
</evidence>
<dbReference type="Proteomes" id="UP001307889">
    <property type="component" value="Chromosome 1"/>
</dbReference>
<dbReference type="InterPro" id="IPR001202">
    <property type="entry name" value="WW_dom"/>
</dbReference>
<organism evidence="16 17">
    <name type="scientific">Nesidiocoris tenuis</name>
    <dbReference type="NCBI Taxonomy" id="355587"/>
    <lineage>
        <taxon>Eukaryota</taxon>
        <taxon>Metazoa</taxon>
        <taxon>Ecdysozoa</taxon>
        <taxon>Arthropoda</taxon>
        <taxon>Hexapoda</taxon>
        <taxon>Insecta</taxon>
        <taxon>Pterygota</taxon>
        <taxon>Neoptera</taxon>
        <taxon>Paraneoptera</taxon>
        <taxon>Hemiptera</taxon>
        <taxon>Heteroptera</taxon>
        <taxon>Panheteroptera</taxon>
        <taxon>Cimicomorpha</taxon>
        <taxon>Miridae</taxon>
        <taxon>Dicyphina</taxon>
        <taxon>Nesidiocoris</taxon>
    </lineage>
</organism>
<dbReference type="InterPro" id="IPR001214">
    <property type="entry name" value="SET_dom"/>
</dbReference>
<feature type="region of interest" description="Disordered" evidence="11">
    <location>
        <begin position="2209"/>
        <end position="2312"/>
    </location>
</feature>
<feature type="region of interest" description="Disordered" evidence="11">
    <location>
        <begin position="749"/>
        <end position="815"/>
    </location>
</feature>